<comment type="caution">
    <text evidence="3">The sequence shown here is derived from an EMBL/GenBank/DDBJ whole genome shotgun (WGS) entry which is preliminary data.</text>
</comment>
<dbReference type="OrthoDB" id="2548233at2759"/>
<dbReference type="GeneID" id="34554634"/>
<reference evidence="3 4" key="1">
    <citation type="submission" date="2016-09" db="EMBL/GenBank/DDBJ databases">
        <authorList>
            <person name="Capua I."/>
            <person name="De Benedictis P."/>
            <person name="Joannis T."/>
            <person name="Lombin L.H."/>
            <person name="Cattoli G."/>
        </authorList>
    </citation>
    <scope>NUCLEOTIDE SEQUENCE [LARGE SCALE GENOMIC DNA]</scope>
    <source>
        <strain evidence="3 4">IMI 309357</strain>
    </source>
</reference>
<evidence type="ECO:0000313" key="4">
    <source>
        <dbReference type="Proteomes" id="UP000176998"/>
    </source>
</evidence>
<comment type="similarity">
    <text evidence="1">Belongs to the trichothecene O-acetyltransferase family.</text>
</comment>
<name>A0A1G4BP50_9PEZI</name>
<proteinExistence type="inferred from homology"/>
<organism evidence="3 4">
    <name type="scientific">Colletotrichum orchidophilum</name>
    <dbReference type="NCBI Taxonomy" id="1209926"/>
    <lineage>
        <taxon>Eukaryota</taxon>
        <taxon>Fungi</taxon>
        <taxon>Dikarya</taxon>
        <taxon>Ascomycota</taxon>
        <taxon>Pezizomycotina</taxon>
        <taxon>Sordariomycetes</taxon>
        <taxon>Hypocreomycetidae</taxon>
        <taxon>Glomerellales</taxon>
        <taxon>Glomerellaceae</taxon>
        <taxon>Colletotrichum</taxon>
    </lineage>
</organism>
<evidence type="ECO:0000256" key="1">
    <source>
        <dbReference type="ARBA" id="ARBA00006439"/>
    </source>
</evidence>
<dbReference type="Gene3D" id="3.30.559.30">
    <property type="entry name" value="Nonribosomal peptide synthetase, condensation domain"/>
    <property type="match status" value="1"/>
</dbReference>
<keyword evidence="2" id="KW-0808">Transferase</keyword>
<dbReference type="Pfam" id="PF07428">
    <property type="entry name" value="Tri3"/>
    <property type="match status" value="1"/>
</dbReference>
<dbReference type="RefSeq" id="XP_022480223.1">
    <property type="nucleotide sequence ID" value="XM_022613124.1"/>
</dbReference>
<dbReference type="AlphaFoldDB" id="A0A1G4BP50"/>
<dbReference type="Proteomes" id="UP000176998">
    <property type="component" value="Unassembled WGS sequence"/>
</dbReference>
<dbReference type="EMBL" id="MJBS01000008">
    <property type="protein sequence ID" value="OHF03085.1"/>
    <property type="molecule type" value="Genomic_DNA"/>
</dbReference>
<evidence type="ECO:0000313" key="3">
    <source>
        <dbReference type="EMBL" id="OHF03085.1"/>
    </source>
</evidence>
<dbReference type="GO" id="GO:0043386">
    <property type="term" value="P:mycotoxin biosynthetic process"/>
    <property type="evidence" value="ECO:0007669"/>
    <property type="project" value="InterPro"/>
</dbReference>
<protein>
    <submittedName>
        <fullName evidence="3">Uncharacterized protein</fullName>
    </submittedName>
</protein>
<gene>
    <name evidence="3" type="ORF">CORC01_01469</name>
</gene>
<dbReference type="GO" id="GO:0016407">
    <property type="term" value="F:acetyltransferase activity"/>
    <property type="evidence" value="ECO:0007669"/>
    <property type="project" value="InterPro"/>
</dbReference>
<accession>A0A1G4BP50</accession>
<evidence type="ECO:0000256" key="2">
    <source>
        <dbReference type="ARBA" id="ARBA00022679"/>
    </source>
</evidence>
<sequence length="110" mass="12362">MVLALLRVRPLPSDTTDSQMFSSPLPVNGRRYLSSRDAGVRYGSCQAGASVEFTPLRSWAVDEGNPEAVRNNLARLARHVRDGYEYWLKNEFQLVVDQAKSNFLARFLGS</sequence>
<keyword evidence="4" id="KW-1185">Reference proteome</keyword>
<dbReference type="InterPro" id="IPR009992">
    <property type="entry name" value="Tri3/Sat12/Sat16/Mac1"/>
</dbReference>